<keyword evidence="6" id="KW-1185">Reference proteome</keyword>
<dbReference type="Gene3D" id="1.10.150.520">
    <property type="match status" value="1"/>
</dbReference>
<dbReference type="GO" id="GO:0016791">
    <property type="term" value="F:phosphatase activity"/>
    <property type="evidence" value="ECO:0007669"/>
    <property type="project" value="TreeGrafter"/>
</dbReference>
<dbReference type="EMBL" id="QAON01000004">
    <property type="protein sequence ID" value="PTQ90034.1"/>
    <property type="molecule type" value="Genomic_DNA"/>
</dbReference>
<comment type="caution">
    <text evidence="5">The sequence shown here is derived from an EMBL/GenBank/DDBJ whole genome shotgun (WGS) entry which is preliminary data.</text>
</comment>
<organism evidence="5 6">
    <name type="scientific">Agitococcus lubricus</name>
    <dbReference type="NCBI Taxonomy" id="1077255"/>
    <lineage>
        <taxon>Bacteria</taxon>
        <taxon>Pseudomonadati</taxon>
        <taxon>Pseudomonadota</taxon>
        <taxon>Gammaproteobacteria</taxon>
        <taxon>Moraxellales</taxon>
        <taxon>Moraxellaceae</taxon>
        <taxon>Agitococcus</taxon>
    </lineage>
</organism>
<keyword evidence="4" id="KW-0460">Magnesium</keyword>
<dbReference type="SFLD" id="SFLDG01129">
    <property type="entry name" value="C1.5:_HAD__Beta-PGM__Phosphata"/>
    <property type="match status" value="1"/>
</dbReference>
<dbReference type="SUPFAM" id="SSF56784">
    <property type="entry name" value="HAD-like"/>
    <property type="match status" value="1"/>
</dbReference>
<dbReference type="GO" id="GO:0044281">
    <property type="term" value="P:small molecule metabolic process"/>
    <property type="evidence" value="ECO:0007669"/>
    <property type="project" value="UniProtKB-ARBA"/>
</dbReference>
<keyword evidence="2" id="KW-0479">Metal-binding</keyword>
<evidence type="ECO:0000256" key="2">
    <source>
        <dbReference type="ARBA" id="ARBA00022723"/>
    </source>
</evidence>
<dbReference type="Gene3D" id="3.40.50.1000">
    <property type="entry name" value="HAD superfamily/HAD-like"/>
    <property type="match status" value="1"/>
</dbReference>
<comment type="cofactor">
    <cofactor evidence="1">
        <name>Mg(2+)</name>
        <dbReference type="ChEBI" id="CHEBI:18420"/>
    </cofactor>
</comment>
<dbReference type="InterPro" id="IPR051400">
    <property type="entry name" value="HAD-like_hydrolase"/>
</dbReference>
<keyword evidence="3 5" id="KW-0378">Hydrolase</keyword>
<name>A0A2T5J121_9GAMM</name>
<proteinExistence type="predicted"/>
<gene>
    <name evidence="5" type="ORF">C8N29_10472</name>
</gene>
<evidence type="ECO:0000313" key="6">
    <source>
        <dbReference type="Proteomes" id="UP000244223"/>
    </source>
</evidence>
<dbReference type="PRINTS" id="PR00413">
    <property type="entry name" value="HADHALOGNASE"/>
</dbReference>
<dbReference type="PANTHER" id="PTHR46470:SF2">
    <property type="entry name" value="GLYCERALDEHYDE 3-PHOSPHATE PHOSPHATASE"/>
    <property type="match status" value="1"/>
</dbReference>
<evidence type="ECO:0000256" key="1">
    <source>
        <dbReference type="ARBA" id="ARBA00001946"/>
    </source>
</evidence>
<protein>
    <submittedName>
        <fullName evidence="5">Putative hydrolase of the HAD superfamily</fullName>
    </submittedName>
</protein>
<evidence type="ECO:0000256" key="3">
    <source>
        <dbReference type="ARBA" id="ARBA00022801"/>
    </source>
</evidence>
<dbReference type="GO" id="GO:0046872">
    <property type="term" value="F:metal ion binding"/>
    <property type="evidence" value="ECO:0007669"/>
    <property type="project" value="UniProtKB-KW"/>
</dbReference>
<dbReference type="NCBIfam" id="TIGR01549">
    <property type="entry name" value="HAD-SF-IA-v1"/>
    <property type="match status" value="1"/>
</dbReference>
<dbReference type="RefSeq" id="WP_170106900.1">
    <property type="nucleotide sequence ID" value="NZ_QAON01000004.1"/>
</dbReference>
<reference evidence="5 6" key="1">
    <citation type="submission" date="2018-04" db="EMBL/GenBank/DDBJ databases">
        <title>Genomic Encyclopedia of Archaeal and Bacterial Type Strains, Phase II (KMG-II): from individual species to whole genera.</title>
        <authorList>
            <person name="Goeker M."/>
        </authorList>
    </citation>
    <scope>NUCLEOTIDE SEQUENCE [LARGE SCALE GENOMIC DNA]</scope>
    <source>
        <strain evidence="5 6">DSM 5822</strain>
    </source>
</reference>
<dbReference type="AlphaFoldDB" id="A0A2T5J121"/>
<dbReference type="InterPro" id="IPR023214">
    <property type="entry name" value="HAD_sf"/>
</dbReference>
<dbReference type="Pfam" id="PF13419">
    <property type="entry name" value="HAD_2"/>
    <property type="match status" value="1"/>
</dbReference>
<sequence>MALIINEQTVVVFDLDDTLYPERDYVRSGFSYLSRLIWQYYQIETGDELWQLFNQGAKDAIGEICQRYHLPVSAKDDLIAAYRYHQPDLTLAPSIQAVIDRLQQQNIRIAVITDGRSITQRSKLTALGLLTRLDALAISAELGVGKPDPTPYQYIMRHLPATQYVYIGDNPRKDFVTAKQLGWYTVGIRDTGQHIHQGIDVSSDYQPHTWLQHLGELQWLTP</sequence>
<dbReference type="SFLD" id="SFLDS00003">
    <property type="entry name" value="Haloacid_Dehalogenase"/>
    <property type="match status" value="1"/>
</dbReference>
<dbReference type="InterPro" id="IPR006439">
    <property type="entry name" value="HAD-SF_hydro_IA"/>
</dbReference>
<dbReference type="PANTHER" id="PTHR46470">
    <property type="entry name" value="N-ACYLNEURAMINATE-9-PHOSPHATASE"/>
    <property type="match status" value="1"/>
</dbReference>
<evidence type="ECO:0000256" key="4">
    <source>
        <dbReference type="ARBA" id="ARBA00022842"/>
    </source>
</evidence>
<evidence type="ECO:0000313" key="5">
    <source>
        <dbReference type="EMBL" id="PTQ90034.1"/>
    </source>
</evidence>
<dbReference type="InterPro" id="IPR036412">
    <property type="entry name" value="HAD-like_sf"/>
</dbReference>
<dbReference type="InterPro" id="IPR041492">
    <property type="entry name" value="HAD_2"/>
</dbReference>
<dbReference type="Proteomes" id="UP000244223">
    <property type="component" value="Unassembled WGS sequence"/>
</dbReference>
<accession>A0A2T5J121</accession>